<accession>A0A7M3MJW0</accession>
<keyword evidence="1" id="KW-0328">Glycosyltransferase</keyword>
<evidence type="ECO:0000313" key="4">
    <source>
        <dbReference type="Proteomes" id="UP000448292"/>
    </source>
</evidence>
<dbReference type="EMBL" id="QMIE01000001">
    <property type="protein sequence ID" value="TVM19796.1"/>
    <property type="molecule type" value="Genomic_DNA"/>
</dbReference>
<dbReference type="GO" id="GO:0009244">
    <property type="term" value="P:lipopolysaccharide core region biosynthetic process"/>
    <property type="evidence" value="ECO:0007669"/>
    <property type="project" value="TreeGrafter"/>
</dbReference>
<proteinExistence type="predicted"/>
<keyword evidence="4" id="KW-1185">Reference proteome</keyword>
<dbReference type="OrthoDB" id="9797795at2"/>
<dbReference type="GO" id="GO:0008713">
    <property type="term" value="F:ADP-heptose-lipopolysaccharide heptosyltransferase activity"/>
    <property type="evidence" value="ECO:0007669"/>
    <property type="project" value="TreeGrafter"/>
</dbReference>
<evidence type="ECO:0000256" key="2">
    <source>
        <dbReference type="ARBA" id="ARBA00022679"/>
    </source>
</evidence>
<sequence>MAGKPPILVLQLQRMGDIILTFPLLLWLGRRFPGHPIWVAAEERFSRQLVPVSPPATYLSWSSLQGMLDQRYELVVNLSHRPEAARLAGQVRAEEVVGPVEKDGASYVRGNFQLYRASLVHNNRHNRFHWADMNALDVIPLADIAATRFPPPRHLGSESRSVGLFVGASQPEKRPDPGFFAQLADALVHRGLRPMFFGGPDDVPLAREARKLSRSKPPNLAGRFDLPGLVKAGQGLAQFITPDTGPMHLMSWTGVKTMDLSMGPVNPRETAPHSPGHAVLQTSLSCVGCWECHAGLDHACRDRFQPGRTAMLAQKLVEAPVPSALRKNNSLESVNFRRIRFFATGRDADGLHRITSLAGRPPAAARELVSLFWHAAFGAHFGLWDQERLRATRTRLAECFPRLDRALLRALRTLLRELTDFIRKSAVPAPLPEDFWKRRPPCARPLAGFIQLYVENENASQESLAQAAALVESVLAAWVS</sequence>
<dbReference type="Proteomes" id="UP000448292">
    <property type="component" value="Unassembled WGS sequence"/>
</dbReference>
<name>A0A7M3MJW0_9BACT</name>
<dbReference type="RefSeq" id="WP_144301258.1">
    <property type="nucleotide sequence ID" value="NZ_QMIE01000001.1"/>
</dbReference>
<dbReference type="InterPro" id="IPR051199">
    <property type="entry name" value="LPS_LOS_Heptosyltrfase"/>
</dbReference>
<dbReference type="Pfam" id="PF01075">
    <property type="entry name" value="Glyco_transf_9"/>
    <property type="match status" value="1"/>
</dbReference>
<dbReference type="CDD" id="cd03789">
    <property type="entry name" value="GT9_LPS_heptosyltransferase"/>
    <property type="match status" value="1"/>
</dbReference>
<organism evidence="3 4">
    <name type="scientific">Oceanidesulfovibrio indonesiensis</name>
    <dbReference type="NCBI Taxonomy" id="54767"/>
    <lineage>
        <taxon>Bacteria</taxon>
        <taxon>Pseudomonadati</taxon>
        <taxon>Thermodesulfobacteriota</taxon>
        <taxon>Desulfovibrionia</taxon>
        <taxon>Desulfovibrionales</taxon>
        <taxon>Desulfovibrionaceae</taxon>
        <taxon>Oceanidesulfovibrio</taxon>
    </lineage>
</organism>
<comment type="caution">
    <text evidence="3">The sequence shown here is derived from an EMBL/GenBank/DDBJ whole genome shotgun (WGS) entry which is preliminary data.</text>
</comment>
<keyword evidence="2 3" id="KW-0808">Transferase</keyword>
<evidence type="ECO:0000256" key="1">
    <source>
        <dbReference type="ARBA" id="ARBA00022676"/>
    </source>
</evidence>
<dbReference type="AlphaFoldDB" id="A0A7M3MJW0"/>
<dbReference type="Gene3D" id="3.40.50.2000">
    <property type="entry name" value="Glycogen Phosphorylase B"/>
    <property type="match status" value="2"/>
</dbReference>
<dbReference type="SUPFAM" id="SSF53756">
    <property type="entry name" value="UDP-Glycosyltransferase/glycogen phosphorylase"/>
    <property type="match status" value="1"/>
</dbReference>
<dbReference type="GO" id="GO:0005829">
    <property type="term" value="C:cytosol"/>
    <property type="evidence" value="ECO:0007669"/>
    <property type="project" value="TreeGrafter"/>
</dbReference>
<gene>
    <name evidence="3" type="ORF">DPQ33_00735</name>
</gene>
<evidence type="ECO:0000313" key="3">
    <source>
        <dbReference type="EMBL" id="TVM19796.1"/>
    </source>
</evidence>
<dbReference type="InterPro" id="IPR002201">
    <property type="entry name" value="Glyco_trans_9"/>
</dbReference>
<reference evidence="3 4" key="1">
    <citation type="submission" date="2018-06" db="EMBL/GenBank/DDBJ databases">
        <title>Complete genome of Desulfovibrio indonesiensis P37SLT.</title>
        <authorList>
            <person name="Crispim J.S."/>
            <person name="Vidigal P.M.P."/>
            <person name="Silva L.C.F."/>
            <person name="Laguardia C.N."/>
            <person name="Araujo L.C."/>
            <person name="Dias R.S."/>
            <person name="Sousa M.P."/>
            <person name="Paula S.O."/>
            <person name="Silva C."/>
        </authorList>
    </citation>
    <scope>NUCLEOTIDE SEQUENCE [LARGE SCALE GENOMIC DNA]</scope>
    <source>
        <strain evidence="3 4">P37SLT</strain>
    </source>
</reference>
<dbReference type="PANTHER" id="PTHR30160">
    <property type="entry name" value="TETRAACYLDISACCHARIDE 4'-KINASE-RELATED"/>
    <property type="match status" value="1"/>
</dbReference>
<protein>
    <submittedName>
        <fullName evidence="3">Glycosyltransferase family 9 protein</fullName>
    </submittedName>
</protein>
<dbReference type="PANTHER" id="PTHR30160:SF7">
    <property type="entry name" value="ADP-HEPTOSE--LPS HEPTOSYLTRANSFERASE 2"/>
    <property type="match status" value="1"/>
</dbReference>